<name>A0ACC0B417_CATRO</name>
<dbReference type="EMBL" id="CM044704">
    <property type="protein sequence ID" value="KAI5667312.1"/>
    <property type="molecule type" value="Genomic_DNA"/>
</dbReference>
<proteinExistence type="predicted"/>
<dbReference type="Proteomes" id="UP001060085">
    <property type="component" value="Linkage Group LG04"/>
</dbReference>
<evidence type="ECO:0000313" key="1">
    <source>
        <dbReference type="EMBL" id="KAI5667312.1"/>
    </source>
</evidence>
<sequence length="114" mass="12442">MVELEDKPTYLGAGPDLDIERSSQEGGAYDSVGVKKNAKETTGGRPHESVCSLADIILLPKLRMLNPITPPCLLSFCSLNTPFFWLPIVSIYVATSGRPSLNCMPSIFISPFRL</sequence>
<protein>
    <submittedName>
        <fullName evidence="1">Uncharacterized protein</fullName>
    </submittedName>
</protein>
<gene>
    <name evidence="1" type="ORF">M9H77_17165</name>
</gene>
<organism evidence="1 2">
    <name type="scientific">Catharanthus roseus</name>
    <name type="common">Madagascar periwinkle</name>
    <name type="synonym">Vinca rosea</name>
    <dbReference type="NCBI Taxonomy" id="4058"/>
    <lineage>
        <taxon>Eukaryota</taxon>
        <taxon>Viridiplantae</taxon>
        <taxon>Streptophyta</taxon>
        <taxon>Embryophyta</taxon>
        <taxon>Tracheophyta</taxon>
        <taxon>Spermatophyta</taxon>
        <taxon>Magnoliopsida</taxon>
        <taxon>eudicotyledons</taxon>
        <taxon>Gunneridae</taxon>
        <taxon>Pentapetalae</taxon>
        <taxon>asterids</taxon>
        <taxon>lamiids</taxon>
        <taxon>Gentianales</taxon>
        <taxon>Apocynaceae</taxon>
        <taxon>Rauvolfioideae</taxon>
        <taxon>Vinceae</taxon>
        <taxon>Catharanthinae</taxon>
        <taxon>Catharanthus</taxon>
    </lineage>
</organism>
<keyword evidence="2" id="KW-1185">Reference proteome</keyword>
<reference evidence="2" key="1">
    <citation type="journal article" date="2023" name="Nat. Plants">
        <title>Single-cell RNA sequencing provides a high-resolution roadmap for understanding the multicellular compartmentation of specialized metabolism.</title>
        <authorList>
            <person name="Sun S."/>
            <person name="Shen X."/>
            <person name="Li Y."/>
            <person name="Li Y."/>
            <person name="Wang S."/>
            <person name="Li R."/>
            <person name="Zhang H."/>
            <person name="Shen G."/>
            <person name="Guo B."/>
            <person name="Wei J."/>
            <person name="Xu J."/>
            <person name="St-Pierre B."/>
            <person name="Chen S."/>
            <person name="Sun C."/>
        </authorList>
    </citation>
    <scope>NUCLEOTIDE SEQUENCE [LARGE SCALE GENOMIC DNA]</scope>
</reference>
<accession>A0ACC0B417</accession>
<comment type="caution">
    <text evidence="1">The sequence shown here is derived from an EMBL/GenBank/DDBJ whole genome shotgun (WGS) entry which is preliminary data.</text>
</comment>
<evidence type="ECO:0000313" key="2">
    <source>
        <dbReference type="Proteomes" id="UP001060085"/>
    </source>
</evidence>